<dbReference type="RefSeq" id="WP_166637220.1">
    <property type="nucleotide sequence ID" value="NZ_SNYF01000005.1"/>
</dbReference>
<protein>
    <submittedName>
        <fullName evidence="1">Uncharacterized protein</fullName>
    </submittedName>
</protein>
<dbReference type="AlphaFoldDB" id="A0A4R6T7S6"/>
<comment type="caution">
    <text evidence="1">The sequence shown here is derived from an EMBL/GenBank/DDBJ whole genome shotgun (WGS) entry which is preliminary data.</text>
</comment>
<evidence type="ECO:0000313" key="2">
    <source>
        <dbReference type="Proteomes" id="UP000294535"/>
    </source>
</evidence>
<sequence length="51" mass="5608">MRTKKMAIHVIQADLFGNSNLHIGQIFAFASISIAQEGHSLVFTGFLELFG</sequence>
<name>A0A4R6T7S6_9BACT</name>
<accession>A0A4R6T7S6</accession>
<proteinExistence type="predicted"/>
<evidence type="ECO:0000313" key="1">
    <source>
        <dbReference type="EMBL" id="TDQ19080.1"/>
    </source>
</evidence>
<reference evidence="1 2" key="1">
    <citation type="submission" date="2019-03" db="EMBL/GenBank/DDBJ databases">
        <title>Genomic Encyclopedia of Type Strains, Phase III (KMG-III): the genomes of soil and plant-associated and newly described type strains.</title>
        <authorList>
            <person name="Whitman W."/>
        </authorList>
    </citation>
    <scope>NUCLEOTIDE SEQUENCE [LARGE SCALE GENOMIC DNA]</scope>
    <source>
        <strain evidence="1 2">CECT 8446</strain>
    </source>
</reference>
<organism evidence="1 2">
    <name type="scientific">Algoriphagus boseongensis</name>
    <dbReference type="NCBI Taxonomy" id="1442587"/>
    <lineage>
        <taxon>Bacteria</taxon>
        <taxon>Pseudomonadati</taxon>
        <taxon>Bacteroidota</taxon>
        <taxon>Cytophagia</taxon>
        <taxon>Cytophagales</taxon>
        <taxon>Cyclobacteriaceae</taxon>
        <taxon>Algoriphagus</taxon>
    </lineage>
</organism>
<gene>
    <name evidence="1" type="ORF">DFQ04_0897</name>
</gene>
<dbReference type="Proteomes" id="UP000294535">
    <property type="component" value="Unassembled WGS sequence"/>
</dbReference>
<dbReference type="EMBL" id="SNYF01000005">
    <property type="protein sequence ID" value="TDQ19080.1"/>
    <property type="molecule type" value="Genomic_DNA"/>
</dbReference>
<keyword evidence="2" id="KW-1185">Reference proteome</keyword>